<dbReference type="EMBL" id="CP040078">
    <property type="protein sequence ID" value="QCP54418.1"/>
    <property type="molecule type" value="Genomic_DNA"/>
</dbReference>
<sequence>MFPRRPIAGWIDSSRLQLMQTNNRIGKFSVLKGGVAALLIWLVAAEVLEIWCFHGACLDEQDFVEIVTWLVTAVCFLIGLVAGKVA</sequence>
<gene>
    <name evidence="2" type="ORF">FAZ95_36460</name>
</gene>
<dbReference type="Proteomes" id="UP000298656">
    <property type="component" value="Chromosome 2"/>
</dbReference>
<evidence type="ECO:0000313" key="2">
    <source>
        <dbReference type="EMBL" id="QCP54418.1"/>
    </source>
</evidence>
<evidence type="ECO:0000313" key="3">
    <source>
        <dbReference type="Proteomes" id="UP000298656"/>
    </source>
</evidence>
<keyword evidence="1" id="KW-1133">Transmembrane helix</keyword>
<feature type="transmembrane region" description="Helical" evidence="1">
    <location>
        <begin position="29"/>
        <end position="51"/>
    </location>
</feature>
<dbReference type="AlphaFoldDB" id="A0A4P8IYB9"/>
<protein>
    <submittedName>
        <fullName evidence="2">Uncharacterized protein</fullName>
    </submittedName>
</protein>
<keyword evidence="1" id="KW-0812">Transmembrane</keyword>
<accession>A0A4P8IYB9</accession>
<dbReference type="RefSeq" id="WP_137337185.1">
    <property type="nucleotide sequence ID" value="NZ_CP040078.1"/>
</dbReference>
<dbReference type="KEGG" id="tvl:FAZ95_36460"/>
<organism evidence="2 3">
    <name type="scientific">Trinickia violacea</name>
    <dbReference type="NCBI Taxonomy" id="2571746"/>
    <lineage>
        <taxon>Bacteria</taxon>
        <taxon>Pseudomonadati</taxon>
        <taxon>Pseudomonadota</taxon>
        <taxon>Betaproteobacteria</taxon>
        <taxon>Burkholderiales</taxon>
        <taxon>Burkholderiaceae</taxon>
        <taxon>Trinickia</taxon>
    </lineage>
</organism>
<reference evidence="2 3" key="1">
    <citation type="submission" date="2019-05" db="EMBL/GenBank/DDBJ databases">
        <title>Burkholderia sp. DHOD12, isolated from subtropical forest soil.</title>
        <authorList>
            <person name="Gao Z.-H."/>
            <person name="Qiu L.-H."/>
        </authorList>
    </citation>
    <scope>NUCLEOTIDE SEQUENCE [LARGE SCALE GENOMIC DNA]</scope>
    <source>
        <strain evidence="2 3">DHOD12</strain>
    </source>
</reference>
<keyword evidence="3" id="KW-1185">Reference proteome</keyword>
<evidence type="ECO:0000256" key="1">
    <source>
        <dbReference type="SAM" id="Phobius"/>
    </source>
</evidence>
<proteinExistence type="predicted"/>
<feature type="transmembrane region" description="Helical" evidence="1">
    <location>
        <begin position="63"/>
        <end position="83"/>
    </location>
</feature>
<keyword evidence="1" id="KW-0472">Membrane</keyword>
<name>A0A4P8IYB9_9BURK</name>